<evidence type="ECO:0000256" key="5">
    <source>
        <dbReference type="ARBA" id="ARBA00012551"/>
    </source>
</evidence>
<dbReference type="Pfam" id="PF00493">
    <property type="entry name" value="MCM"/>
    <property type="match status" value="1"/>
</dbReference>
<dbReference type="PANTHER" id="PTHR11390:SF21">
    <property type="entry name" value="DNA TOPOISOMERASE 3-ALPHA"/>
    <property type="match status" value="1"/>
</dbReference>
<evidence type="ECO:0000256" key="24">
    <source>
        <dbReference type="SAM" id="MobiDB-lite"/>
    </source>
</evidence>
<dbReference type="InterPro" id="IPR006171">
    <property type="entry name" value="TOPRIM_dom"/>
</dbReference>
<evidence type="ECO:0000256" key="15">
    <source>
        <dbReference type="ARBA" id="ARBA00023029"/>
    </source>
</evidence>
<dbReference type="FunFam" id="3.40.50.140:FF:000005">
    <property type="entry name" value="DNA topoisomerase"/>
    <property type="match status" value="1"/>
</dbReference>
<keyword evidence="16 23" id="KW-0238">DNA-binding</keyword>
<dbReference type="FunFam" id="2.20.28.10:FF:000007">
    <property type="entry name" value="DNA helicase MCM8 isoform X1"/>
    <property type="match status" value="1"/>
</dbReference>
<comment type="subcellular location">
    <subcellularLocation>
        <location evidence="2">Nucleus</location>
    </subcellularLocation>
</comment>
<dbReference type="InterPro" id="IPR027417">
    <property type="entry name" value="P-loop_NTPase"/>
</dbReference>
<dbReference type="SUPFAM" id="SSF50249">
    <property type="entry name" value="Nucleic acid-binding proteins"/>
    <property type="match status" value="1"/>
</dbReference>
<feature type="region of interest" description="Disordered" evidence="24">
    <location>
        <begin position="1709"/>
        <end position="1729"/>
    </location>
</feature>
<dbReference type="PROSITE" id="PS50158">
    <property type="entry name" value="ZF_CCHC"/>
    <property type="match status" value="1"/>
</dbReference>
<evidence type="ECO:0000256" key="16">
    <source>
        <dbReference type="ARBA" id="ARBA00023125"/>
    </source>
</evidence>
<keyword evidence="10 22" id="KW-0863">Zinc-finger</keyword>
<dbReference type="GO" id="GO:0003678">
    <property type="term" value="F:DNA helicase activity"/>
    <property type="evidence" value="ECO:0007669"/>
    <property type="project" value="UniProtKB-EC"/>
</dbReference>
<dbReference type="InterPro" id="IPR001878">
    <property type="entry name" value="Znf_CCHC"/>
</dbReference>
<dbReference type="SUPFAM" id="SSF52540">
    <property type="entry name" value="P-loop containing nucleoside triphosphate hydrolases"/>
    <property type="match status" value="1"/>
</dbReference>
<dbReference type="Gene3D" id="2.40.50.140">
    <property type="entry name" value="Nucleic acid-binding proteins"/>
    <property type="match status" value="1"/>
</dbReference>
<reference evidence="30" key="1">
    <citation type="journal article" date="2020" name="Fungal Divers.">
        <title>Resolving the Mortierellaceae phylogeny through synthesis of multi-gene phylogenetics and phylogenomics.</title>
        <authorList>
            <person name="Vandepol N."/>
            <person name="Liber J."/>
            <person name="Desiro A."/>
            <person name="Na H."/>
            <person name="Kennedy M."/>
            <person name="Barry K."/>
            <person name="Grigoriev I.V."/>
            <person name="Miller A.N."/>
            <person name="O'Donnell K."/>
            <person name="Stajich J.E."/>
            <person name="Bonito G."/>
        </authorList>
    </citation>
    <scope>NUCLEOTIDE SEQUENCE</scope>
    <source>
        <strain evidence="30">KOD1015</strain>
    </source>
</reference>
<dbReference type="InterPro" id="IPR012340">
    <property type="entry name" value="NA-bd_OB-fold"/>
</dbReference>
<dbReference type="InterPro" id="IPR003602">
    <property type="entry name" value="Topo_IA_DNA-bd_dom"/>
</dbReference>
<gene>
    <name evidence="30" type="primary">TOP3</name>
    <name evidence="30" type="ORF">BGW38_010974</name>
</gene>
<feature type="compositionally biased region" description="Polar residues" evidence="24">
    <location>
        <begin position="630"/>
        <end position="643"/>
    </location>
</feature>
<dbReference type="InterPro" id="IPR003601">
    <property type="entry name" value="Topo_IA_2"/>
</dbReference>
<dbReference type="PROSITE" id="PS50051">
    <property type="entry name" value="MCM_2"/>
    <property type="match status" value="1"/>
</dbReference>
<evidence type="ECO:0000256" key="3">
    <source>
        <dbReference type="ARBA" id="ARBA00008010"/>
    </source>
</evidence>
<evidence type="ECO:0000256" key="10">
    <source>
        <dbReference type="ARBA" id="ARBA00022771"/>
    </source>
</evidence>
<dbReference type="GO" id="GO:0031422">
    <property type="term" value="C:RecQ family helicase-topoisomerase III complex"/>
    <property type="evidence" value="ECO:0007669"/>
    <property type="project" value="TreeGrafter"/>
</dbReference>
<keyword evidence="8 23" id="KW-0547">Nucleotide-binding</keyword>
<evidence type="ECO:0000256" key="19">
    <source>
        <dbReference type="ARBA" id="ARBA00023242"/>
    </source>
</evidence>
<dbReference type="GO" id="GO:0016787">
    <property type="term" value="F:hydrolase activity"/>
    <property type="evidence" value="ECO:0007669"/>
    <property type="project" value="UniProtKB-KW"/>
</dbReference>
<dbReference type="InterPro" id="IPR001208">
    <property type="entry name" value="MCM_dom"/>
</dbReference>
<dbReference type="Pfam" id="PF01751">
    <property type="entry name" value="Toprim"/>
    <property type="match status" value="1"/>
</dbReference>
<dbReference type="InterPro" id="IPR013497">
    <property type="entry name" value="Topo_IA_cen"/>
</dbReference>
<keyword evidence="9" id="KW-0227">DNA damage</keyword>
<comment type="caution">
    <text evidence="30">The sequence shown here is derived from an EMBL/GenBank/DDBJ whole genome shotgun (WGS) entry which is preliminary data.</text>
</comment>
<dbReference type="GO" id="GO:0003917">
    <property type="term" value="F:DNA topoisomerase type I (single strand cut, ATP-independent) activity"/>
    <property type="evidence" value="ECO:0007669"/>
    <property type="project" value="UniProtKB-EC"/>
</dbReference>
<dbReference type="SMART" id="SM00343">
    <property type="entry name" value="ZnF_C2HC"/>
    <property type="match status" value="1"/>
</dbReference>
<evidence type="ECO:0000256" key="11">
    <source>
        <dbReference type="ARBA" id="ARBA00022801"/>
    </source>
</evidence>
<dbReference type="InterPro" id="IPR000380">
    <property type="entry name" value="Topo_IA"/>
</dbReference>
<dbReference type="InterPro" id="IPR023406">
    <property type="entry name" value="Topo_IA_AS"/>
</dbReference>
<dbReference type="InterPro" id="IPR056875">
    <property type="entry name" value="MCM8/REC_WHD"/>
</dbReference>
<feature type="region of interest" description="Disordered" evidence="24">
    <location>
        <begin position="833"/>
        <end position="954"/>
    </location>
</feature>
<keyword evidence="15" id="KW-0799">Topoisomerase</keyword>
<dbReference type="GO" id="GO:0008270">
    <property type="term" value="F:zinc ion binding"/>
    <property type="evidence" value="ECO:0007669"/>
    <property type="project" value="UniProtKB-KW"/>
</dbReference>
<comment type="similarity">
    <text evidence="3 23">Belongs to the MCM family.</text>
</comment>
<evidence type="ECO:0000256" key="7">
    <source>
        <dbReference type="ARBA" id="ARBA00022723"/>
    </source>
</evidence>
<accession>A0A9P6KI99</accession>
<dbReference type="PROSITE" id="PS51999">
    <property type="entry name" value="ZF_GRF"/>
    <property type="match status" value="1"/>
</dbReference>
<evidence type="ECO:0000259" key="25">
    <source>
        <dbReference type="PROSITE" id="PS50051"/>
    </source>
</evidence>
<evidence type="ECO:0000256" key="22">
    <source>
        <dbReference type="PROSITE-ProRule" id="PRU00047"/>
    </source>
</evidence>
<dbReference type="FunFam" id="1.10.290.10:FF:000001">
    <property type="entry name" value="DNA topoisomerase"/>
    <property type="match status" value="1"/>
</dbReference>
<dbReference type="GO" id="GO:0006265">
    <property type="term" value="P:DNA topological change"/>
    <property type="evidence" value="ECO:0007669"/>
    <property type="project" value="InterPro"/>
</dbReference>
<evidence type="ECO:0000259" key="26">
    <source>
        <dbReference type="PROSITE" id="PS50158"/>
    </source>
</evidence>
<dbReference type="PANTHER" id="PTHR11390">
    <property type="entry name" value="PROKARYOTIC DNA TOPOISOMERASE"/>
    <property type="match status" value="1"/>
</dbReference>
<evidence type="ECO:0000259" key="29">
    <source>
        <dbReference type="PROSITE" id="PS52039"/>
    </source>
</evidence>
<dbReference type="SMART" id="SM00437">
    <property type="entry name" value="TOP1Ac"/>
    <property type="match status" value="1"/>
</dbReference>
<dbReference type="InterPro" id="IPR034144">
    <property type="entry name" value="TOPRIM_TopoIII"/>
</dbReference>
<keyword evidence="31" id="KW-1185">Reference proteome</keyword>
<dbReference type="Gene3D" id="4.10.60.10">
    <property type="entry name" value="Zinc finger, CCHC-type"/>
    <property type="match status" value="1"/>
</dbReference>
<dbReference type="Gene3D" id="3.40.50.300">
    <property type="entry name" value="P-loop containing nucleotide triphosphate hydrolases"/>
    <property type="match status" value="1"/>
</dbReference>
<dbReference type="EC" id="5.6.2.1" evidence="6"/>
<dbReference type="Pfam" id="PF17207">
    <property type="entry name" value="MCM_OB"/>
    <property type="match status" value="1"/>
</dbReference>
<comment type="catalytic activity">
    <reaction evidence="21">
        <text>ATP + H2O = ADP + phosphate + H(+)</text>
        <dbReference type="Rhea" id="RHEA:13065"/>
        <dbReference type="ChEBI" id="CHEBI:15377"/>
        <dbReference type="ChEBI" id="CHEBI:15378"/>
        <dbReference type="ChEBI" id="CHEBI:30616"/>
        <dbReference type="ChEBI" id="CHEBI:43474"/>
        <dbReference type="ChEBI" id="CHEBI:456216"/>
        <dbReference type="EC" id="3.6.4.12"/>
    </reaction>
</comment>
<name>A0A9P6KI99_9FUNG</name>
<keyword evidence="18" id="KW-0413">Isomerase</keyword>
<keyword evidence="13" id="KW-0862">Zinc</keyword>
<dbReference type="PROSITE" id="PS52039">
    <property type="entry name" value="TOPO_IA_2"/>
    <property type="match status" value="1"/>
</dbReference>
<dbReference type="Gene3D" id="3.40.50.140">
    <property type="match status" value="1"/>
</dbReference>
<dbReference type="Pfam" id="PF25051">
    <property type="entry name" value="WHD_MCM8"/>
    <property type="match status" value="1"/>
</dbReference>
<dbReference type="SMART" id="SM00350">
    <property type="entry name" value="MCM"/>
    <property type="match status" value="1"/>
</dbReference>
<evidence type="ECO:0000256" key="2">
    <source>
        <dbReference type="ARBA" id="ARBA00004123"/>
    </source>
</evidence>
<feature type="compositionally biased region" description="Polar residues" evidence="24">
    <location>
        <begin position="843"/>
        <end position="855"/>
    </location>
</feature>
<evidence type="ECO:0000256" key="21">
    <source>
        <dbReference type="ARBA" id="ARBA00047995"/>
    </source>
</evidence>
<dbReference type="GO" id="GO:0000724">
    <property type="term" value="P:double-strand break repair via homologous recombination"/>
    <property type="evidence" value="ECO:0007669"/>
    <property type="project" value="UniProtKB-ARBA"/>
</dbReference>
<dbReference type="InterPro" id="IPR013826">
    <property type="entry name" value="Topo_IA_cen_sub3"/>
</dbReference>
<feature type="compositionally biased region" description="Low complexity" evidence="24">
    <location>
        <begin position="644"/>
        <end position="660"/>
    </location>
</feature>
<dbReference type="GO" id="GO:0031261">
    <property type="term" value="C:DNA replication preinitiation complex"/>
    <property type="evidence" value="ECO:0007669"/>
    <property type="project" value="UniProtKB-ARBA"/>
</dbReference>
<evidence type="ECO:0000256" key="17">
    <source>
        <dbReference type="ARBA" id="ARBA00023204"/>
    </source>
</evidence>
<dbReference type="Pfam" id="PF06839">
    <property type="entry name" value="Zn_ribbon_GRF"/>
    <property type="match status" value="1"/>
</dbReference>
<evidence type="ECO:0000256" key="13">
    <source>
        <dbReference type="ARBA" id="ARBA00022833"/>
    </source>
</evidence>
<keyword evidence="14 23" id="KW-0067">ATP-binding</keyword>
<comment type="similarity">
    <text evidence="4">Belongs to the type IA topoisomerase family.</text>
</comment>
<keyword evidence="17" id="KW-0234">DNA repair</keyword>
<feature type="compositionally biased region" description="Polar residues" evidence="24">
    <location>
        <begin position="1716"/>
        <end position="1725"/>
    </location>
</feature>
<dbReference type="CDD" id="cd22247">
    <property type="entry name" value="MCM8_WHD"/>
    <property type="match status" value="1"/>
</dbReference>
<evidence type="ECO:0000313" key="30">
    <source>
        <dbReference type="EMBL" id="KAF9585923.1"/>
    </source>
</evidence>
<evidence type="ECO:0000259" key="27">
    <source>
        <dbReference type="PROSITE" id="PS50880"/>
    </source>
</evidence>
<dbReference type="InterPro" id="IPR013825">
    <property type="entry name" value="Topo_IA_cen_sub2"/>
</dbReference>
<dbReference type="InterPro" id="IPR003593">
    <property type="entry name" value="AAA+_ATPase"/>
</dbReference>
<evidence type="ECO:0000256" key="18">
    <source>
        <dbReference type="ARBA" id="ARBA00023235"/>
    </source>
</evidence>
<keyword evidence="11" id="KW-0378">Hydrolase</keyword>
<feature type="domain" description="MCM C-terminal AAA(+) ATPase" evidence="25">
    <location>
        <begin position="1347"/>
        <end position="1554"/>
    </location>
</feature>
<evidence type="ECO:0000256" key="23">
    <source>
        <dbReference type="RuleBase" id="RU004070"/>
    </source>
</evidence>
<dbReference type="PROSITE" id="PS50880">
    <property type="entry name" value="TOPRIM"/>
    <property type="match status" value="1"/>
</dbReference>
<dbReference type="InterPro" id="IPR023405">
    <property type="entry name" value="Topo_IA_core_domain"/>
</dbReference>
<dbReference type="OrthoDB" id="7462577at2759"/>
<dbReference type="GO" id="GO:0006279">
    <property type="term" value="P:premeiotic DNA replication"/>
    <property type="evidence" value="ECO:0007669"/>
    <property type="project" value="UniProtKB-ARBA"/>
</dbReference>
<dbReference type="InterPro" id="IPR031327">
    <property type="entry name" value="MCM"/>
</dbReference>
<comment type="catalytic activity">
    <reaction evidence="1">
        <text>ATP-independent breakage of single-stranded DNA, followed by passage and rejoining.</text>
        <dbReference type="EC" id="5.6.2.1"/>
    </reaction>
</comment>
<dbReference type="Gene3D" id="2.20.28.10">
    <property type="match status" value="1"/>
</dbReference>
<dbReference type="InterPro" id="IPR036875">
    <property type="entry name" value="Znf_CCHC_sf"/>
</dbReference>
<feature type="compositionally biased region" description="Pro residues" evidence="24">
    <location>
        <begin position="608"/>
        <end position="626"/>
    </location>
</feature>
<evidence type="ECO:0000256" key="20">
    <source>
        <dbReference type="ARBA" id="ARBA00042306"/>
    </source>
</evidence>
<feature type="domain" description="Toprim" evidence="27">
    <location>
        <begin position="2"/>
        <end position="149"/>
    </location>
</feature>
<evidence type="ECO:0000256" key="6">
    <source>
        <dbReference type="ARBA" id="ARBA00012891"/>
    </source>
</evidence>
<dbReference type="Pfam" id="PF01131">
    <property type="entry name" value="Topoisom_bac"/>
    <property type="match status" value="1"/>
</dbReference>
<dbReference type="PROSITE" id="PS00396">
    <property type="entry name" value="TOPO_IA_1"/>
    <property type="match status" value="1"/>
</dbReference>
<dbReference type="InterPro" id="IPR013824">
    <property type="entry name" value="Topo_IA_cen_sub1"/>
</dbReference>
<dbReference type="PRINTS" id="PR01657">
    <property type="entry name" value="MCMFAMILY"/>
</dbReference>
<dbReference type="SMART" id="SM00493">
    <property type="entry name" value="TOPRIM"/>
    <property type="match status" value="1"/>
</dbReference>
<dbReference type="GO" id="GO:0042555">
    <property type="term" value="C:MCM complex"/>
    <property type="evidence" value="ECO:0007669"/>
    <property type="project" value="UniProtKB-ARBA"/>
</dbReference>
<dbReference type="Gene3D" id="1.10.460.10">
    <property type="entry name" value="Topoisomerase I, domain 2"/>
    <property type="match status" value="1"/>
</dbReference>
<dbReference type="EMBL" id="JAABOA010000099">
    <property type="protein sequence ID" value="KAF9585923.1"/>
    <property type="molecule type" value="Genomic_DNA"/>
</dbReference>
<feature type="domain" description="GRF-type" evidence="28">
    <location>
        <begin position="677"/>
        <end position="719"/>
    </location>
</feature>
<dbReference type="Gene3D" id="2.70.20.10">
    <property type="entry name" value="Topoisomerase I, domain 3"/>
    <property type="match status" value="1"/>
</dbReference>
<dbReference type="GO" id="GO:0005524">
    <property type="term" value="F:ATP binding"/>
    <property type="evidence" value="ECO:0007669"/>
    <property type="project" value="UniProtKB-KW"/>
</dbReference>
<evidence type="ECO:0000256" key="1">
    <source>
        <dbReference type="ARBA" id="ARBA00000213"/>
    </source>
</evidence>
<evidence type="ECO:0000313" key="31">
    <source>
        <dbReference type="Proteomes" id="UP000780801"/>
    </source>
</evidence>
<feature type="domain" description="Topo IA-type catalytic" evidence="29">
    <location>
        <begin position="165"/>
        <end position="588"/>
    </location>
</feature>
<protein>
    <recommendedName>
        <fullName evidence="20">Minichromosome maintenance 8</fullName>
        <ecNumber evidence="5">3.6.4.12</ecNumber>
        <ecNumber evidence="6">5.6.2.1</ecNumber>
    </recommendedName>
</protein>
<dbReference type="CDD" id="cd17759">
    <property type="entry name" value="MCM8"/>
    <property type="match status" value="1"/>
</dbReference>
<proteinExistence type="inferred from homology"/>
<dbReference type="SUPFAM" id="SSF56712">
    <property type="entry name" value="Prokaryotic type I DNA topoisomerase"/>
    <property type="match status" value="1"/>
</dbReference>
<evidence type="ECO:0000256" key="12">
    <source>
        <dbReference type="ARBA" id="ARBA00022806"/>
    </source>
</evidence>
<dbReference type="InterPro" id="IPR010666">
    <property type="entry name" value="Znf_GRF"/>
</dbReference>
<feature type="domain" description="CCHC-type" evidence="26">
    <location>
        <begin position="819"/>
        <end position="833"/>
    </location>
</feature>
<dbReference type="SMART" id="SM00382">
    <property type="entry name" value="AAA"/>
    <property type="match status" value="1"/>
</dbReference>
<sequence>MRILCVAEKPAMSKSLAQILSQGQYNTSPTEDKYTRNYEFSYKLANNTLAHVVMTAVRGHLLGSDFPQRYRKWGSCAPVELFEMNIEKSTTSDLIAVERNLVKEAQLADQLMIWTDCDREGENIGAEIMGVCLRRNQRLVVTRARFSSVTPAELHRAMRNPTQLDMRQACAVDARIELDLRIGASFTRFQTLAFQSRFPQLGGGVISYGPCQFPTLGFVVDQYHRVESFIPETFWNLEMKHKKDNVDATFTWERGRLFNQLSCLVIYEACIESAGPTAQITRVKSQPTKKWKPLPLTTVELQKNGSRFLSISSDLAAENLYTKGWISYPRTETDQFDPNYDLRSLVEKQTHNRTWGNFAQGLMEGGFRTPRKGKNNDQAHPPIHPVMHTETLDGNEKKVYEFIVRRFLACCADDAKGDQTEIEAQIHSEKFRTTGLIIKERNYLDVYPYDKWTGNVLPHFEEGEAFIPTEFTMKTGATTPPKLLTESQLIALMDKNGIGTDATIAEHIKVITQREYVVRSKREKEYVFTPSTLGIALVEGYDNIGLEMSLSKPLLRSQLESNLKLICEGTKSKEEVVQEAIEMYRNVFEIINRDKRVLEQSLEHYLGGPPPDMPPQPPRAPPPRPLTEPSGGSSNNHESTNYGSRTFSNNNSSNRFDSNSGGQFSASTNRTLITCLCEGNPPAVERRVVKEGENQGRLFHICAKPREKQCSFFKFSDTVETSTRPAMTRMDGNQHNSNQNRAGRDIMDAFHANLSIDDDADMRPKCQCGLIAIKAQSKKNDGRAYWTCSKQKKCRFFVWDDERGQERAPNNDRLADMECYSCHQMGHFANMCPASSSGTSSSRAPNQSWSDSASKATKMPKKRGVGSRAGVAAMRTIKPLMPPEPSNQRGRYARREATDGQHSGRGRGGNANGYRNRHYPGRSQNPDNHNKNGGKRWGRPRTSTVQEQENDSFGAGIGMAQAEDAEEEVNMPMVRADELPSQTAERREIQQRAGSAQGVAPKGNQREDCPWIDWDVYFPQEDYHPEHEYMEWIKELCLYLQDYLNVHTKVRKISTLDDIDEALKRTQLEIERRGVIVVNLKTLALACNIPEFIDLTARRPLSVMGCIALAALQVMYGEVVAKEQRKRPLRVRFAGFDRLIHGKDLKANLIGKLVCIRGTVVRVSGVKPLATRLAFSCNACQSVQTIDFPDAKFSWPARCLEVGCKGRQFTPQRGVEYDTETVDWQTIRLQEKLPDDRNDSGRVPRTIECEVTKDLVDRVIPGDVIEVTGIVKVTQAEKAAYMRAKTGNTMYLLYLDVNYITKATTTKEEDDVYDDEETNSKEPSKDSIQITTKDLYAIEEVHMEPQLFKLIVNSFSPAIFGHEMVKAGILFALFGGRRRSKTAVDRTTIRSDPHVLVVGDPGLGKSQMLSAAVKAAPRGVYVCGSSGISTSGLTVTLVRGAGSDFALEAGALVLGDQGCCCIDEFDKMTTDHNALLEAMEQQSISIAKAGIICTLPARTSVIAAANPVGGHYNMSKTVAENLKMNTALLSRFDLIFILMDKPDGEMDQYLSRHVMALHSGNVINSPAFRTVGCGTSQENQDDIGRSQKLDQRVKYEPNTPLSERLRMTNEDNLELVPLPLLRKYIAYARKYVHPRLSPEAASTLQEFYLMLRAQHRSPDGTPVTTRQLESLIRMAEAKARLELREVVTRRDAMDVIEIMTFSLRDTYGPLQHHPEANQSQTQSGRGKTASMKRYVAELQRRAFDNSSNMFSQDQLYKTFQDMRLSGITGGFQSFLDMLNSQNFLLKKGPRTYQLTTVM</sequence>
<dbReference type="Pfam" id="PF17855">
    <property type="entry name" value="MCM_lid"/>
    <property type="match status" value="1"/>
</dbReference>
<keyword evidence="12" id="KW-0347">Helicase</keyword>
<dbReference type="GO" id="GO:0005656">
    <property type="term" value="C:nuclear pre-replicative complex"/>
    <property type="evidence" value="ECO:0007669"/>
    <property type="project" value="UniProtKB-ARBA"/>
</dbReference>
<evidence type="ECO:0000256" key="14">
    <source>
        <dbReference type="ARBA" id="ARBA00022840"/>
    </source>
</evidence>
<dbReference type="EC" id="3.6.4.12" evidence="5"/>
<dbReference type="GO" id="GO:0043596">
    <property type="term" value="C:nuclear replication fork"/>
    <property type="evidence" value="ECO:0007669"/>
    <property type="project" value="UniProtKB-ARBA"/>
</dbReference>
<organism evidence="30 31">
    <name type="scientific">Lunasporangiospora selenospora</name>
    <dbReference type="NCBI Taxonomy" id="979761"/>
    <lineage>
        <taxon>Eukaryota</taxon>
        <taxon>Fungi</taxon>
        <taxon>Fungi incertae sedis</taxon>
        <taxon>Mucoromycota</taxon>
        <taxon>Mortierellomycotina</taxon>
        <taxon>Mortierellomycetes</taxon>
        <taxon>Mortierellales</taxon>
        <taxon>Mortierellaceae</taxon>
        <taxon>Lunasporangiospora</taxon>
    </lineage>
</organism>
<evidence type="ECO:0000256" key="8">
    <source>
        <dbReference type="ARBA" id="ARBA00022741"/>
    </source>
</evidence>
<dbReference type="SMART" id="SM00436">
    <property type="entry name" value="TOP1Bc"/>
    <property type="match status" value="1"/>
</dbReference>
<evidence type="ECO:0000256" key="4">
    <source>
        <dbReference type="ARBA" id="ARBA00009446"/>
    </source>
</evidence>
<evidence type="ECO:0000259" key="28">
    <source>
        <dbReference type="PROSITE" id="PS51999"/>
    </source>
</evidence>
<dbReference type="Proteomes" id="UP000780801">
    <property type="component" value="Unassembled WGS sequence"/>
</dbReference>
<dbReference type="SUPFAM" id="SSF57756">
    <property type="entry name" value="Retrovirus zinc finger-like domains"/>
    <property type="match status" value="1"/>
</dbReference>
<evidence type="ECO:0000256" key="9">
    <source>
        <dbReference type="ARBA" id="ARBA00022763"/>
    </source>
</evidence>
<dbReference type="CDD" id="cd03362">
    <property type="entry name" value="TOPRIM_TopoIA_TopoIII"/>
    <property type="match status" value="1"/>
</dbReference>
<dbReference type="Gene3D" id="1.10.290.10">
    <property type="entry name" value="Topoisomerase I, domain 4"/>
    <property type="match status" value="1"/>
</dbReference>
<keyword evidence="7" id="KW-0479">Metal-binding</keyword>
<dbReference type="GO" id="GO:0003677">
    <property type="term" value="F:DNA binding"/>
    <property type="evidence" value="ECO:0007669"/>
    <property type="project" value="UniProtKB-KW"/>
</dbReference>
<dbReference type="CDD" id="cd00186">
    <property type="entry name" value="TOP1Ac"/>
    <property type="match status" value="1"/>
</dbReference>
<dbReference type="InterPro" id="IPR033762">
    <property type="entry name" value="MCM_OB"/>
</dbReference>
<feature type="region of interest" description="Disordered" evidence="24">
    <location>
        <begin position="604"/>
        <end position="663"/>
    </location>
</feature>
<dbReference type="InterPro" id="IPR041562">
    <property type="entry name" value="MCM_lid"/>
</dbReference>
<keyword evidence="19" id="KW-0539">Nucleus</keyword>